<feature type="region of interest" description="Disordered" evidence="17">
    <location>
        <begin position="890"/>
        <end position="951"/>
    </location>
</feature>
<dbReference type="InterPro" id="IPR000719">
    <property type="entry name" value="Prot_kinase_dom"/>
</dbReference>
<feature type="compositionally biased region" description="Low complexity" evidence="17">
    <location>
        <begin position="1507"/>
        <end position="1516"/>
    </location>
</feature>
<dbReference type="GO" id="GO:0004674">
    <property type="term" value="F:protein serine/threonine kinase activity"/>
    <property type="evidence" value="ECO:0007669"/>
    <property type="project" value="UniProtKB-KW"/>
</dbReference>
<feature type="compositionally biased region" description="Basic and acidic residues" evidence="17">
    <location>
        <begin position="564"/>
        <end position="573"/>
    </location>
</feature>
<comment type="catalytic activity">
    <reaction evidence="14">
        <text>L-seryl-[protein] + ATP = O-phospho-L-seryl-[protein] + ADP + H(+)</text>
        <dbReference type="Rhea" id="RHEA:17989"/>
        <dbReference type="Rhea" id="RHEA-COMP:9863"/>
        <dbReference type="Rhea" id="RHEA-COMP:11604"/>
        <dbReference type="ChEBI" id="CHEBI:15378"/>
        <dbReference type="ChEBI" id="CHEBI:29999"/>
        <dbReference type="ChEBI" id="CHEBI:30616"/>
        <dbReference type="ChEBI" id="CHEBI:83421"/>
        <dbReference type="ChEBI" id="CHEBI:456216"/>
        <dbReference type="EC" id="2.7.11.1"/>
    </reaction>
</comment>
<feature type="domain" description="Protein kinase" evidence="18">
    <location>
        <begin position="87"/>
        <end position="302"/>
    </location>
</feature>
<dbReference type="Pfam" id="PF03985">
    <property type="entry name" value="Paf1"/>
    <property type="match status" value="1"/>
</dbReference>
<organism evidence="19 20">
    <name type="scientific">Liparis tanakae</name>
    <name type="common">Tanaka's snailfish</name>
    <dbReference type="NCBI Taxonomy" id="230148"/>
    <lineage>
        <taxon>Eukaryota</taxon>
        <taxon>Metazoa</taxon>
        <taxon>Chordata</taxon>
        <taxon>Craniata</taxon>
        <taxon>Vertebrata</taxon>
        <taxon>Euteleostomi</taxon>
        <taxon>Actinopterygii</taxon>
        <taxon>Neopterygii</taxon>
        <taxon>Teleostei</taxon>
        <taxon>Neoteleostei</taxon>
        <taxon>Acanthomorphata</taxon>
        <taxon>Eupercaria</taxon>
        <taxon>Perciformes</taxon>
        <taxon>Cottioidei</taxon>
        <taxon>Cottales</taxon>
        <taxon>Liparidae</taxon>
        <taxon>Liparis</taxon>
    </lineage>
</organism>
<feature type="compositionally biased region" description="Basic and acidic residues" evidence="17">
    <location>
        <begin position="1537"/>
        <end position="1547"/>
    </location>
</feature>
<evidence type="ECO:0000256" key="14">
    <source>
        <dbReference type="ARBA" id="ARBA00048679"/>
    </source>
</evidence>
<dbReference type="PROSITE" id="PS00107">
    <property type="entry name" value="PROTEIN_KINASE_ATP"/>
    <property type="match status" value="1"/>
</dbReference>
<dbReference type="FunFam" id="3.30.200.20:FF:000029">
    <property type="entry name" value="Serine/threonine-protein kinase TAO2, putative"/>
    <property type="match status" value="1"/>
</dbReference>
<keyword evidence="8" id="KW-0227">DNA damage</keyword>
<evidence type="ECO:0000259" key="18">
    <source>
        <dbReference type="PROSITE" id="PS50011"/>
    </source>
</evidence>
<evidence type="ECO:0000256" key="17">
    <source>
        <dbReference type="SAM" id="MobiDB-lite"/>
    </source>
</evidence>
<feature type="compositionally biased region" description="Basic and acidic residues" evidence="17">
    <location>
        <begin position="365"/>
        <end position="377"/>
    </location>
</feature>
<accession>A0A4Z2I5G7</accession>
<dbReference type="InterPro" id="IPR017441">
    <property type="entry name" value="Protein_kinase_ATP_BS"/>
</dbReference>
<evidence type="ECO:0000256" key="12">
    <source>
        <dbReference type="ARBA" id="ARBA00023204"/>
    </source>
</evidence>
<feature type="compositionally biased region" description="Low complexity" evidence="17">
    <location>
        <begin position="1551"/>
        <end position="1562"/>
    </location>
</feature>
<feature type="binding site" evidence="15">
    <location>
        <position position="117"/>
    </location>
    <ligand>
        <name>ATP</name>
        <dbReference type="ChEBI" id="CHEBI:30616"/>
    </ligand>
</feature>
<feature type="compositionally biased region" description="Basic and acidic residues" evidence="17">
    <location>
        <begin position="1384"/>
        <end position="1398"/>
    </location>
</feature>
<evidence type="ECO:0000313" key="20">
    <source>
        <dbReference type="Proteomes" id="UP000314294"/>
    </source>
</evidence>
<protein>
    <recommendedName>
        <fullName evidence="3">non-specific serine/threonine protein kinase</fullName>
        <ecNumber evidence="3">2.7.11.1</ecNumber>
    </recommendedName>
</protein>
<name>A0A4Z2I5G7_9TELE</name>
<dbReference type="InterPro" id="IPR011009">
    <property type="entry name" value="Kinase-like_dom_sf"/>
</dbReference>
<dbReference type="SUPFAM" id="SSF56112">
    <property type="entry name" value="Protein kinase-like (PK-like)"/>
    <property type="match status" value="1"/>
</dbReference>
<dbReference type="Gene3D" id="1.10.510.10">
    <property type="entry name" value="Transferase(Phosphotransferase) domain 1"/>
    <property type="match status" value="2"/>
</dbReference>
<feature type="compositionally biased region" description="Low complexity" evidence="17">
    <location>
        <begin position="1527"/>
        <end position="1536"/>
    </location>
</feature>
<dbReference type="PANTHER" id="PTHR47167">
    <property type="entry name" value="SERINE/THREONINE-PROTEIN KINASE TAO1-LIKE PROTEIN"/>
    <property type="match status" value="1"/>
</dbReference>
<evidence type="ECO:0000256" key="10">
    <source>
        <dbReference type="ARBA" id="ARBA00022840"/>
    </source>
</evidence>
<comment type="subcellular location">
    <subcellularLocation>
        <location evidence="1">Cytoplasm</location>
    </subcellularLocation>
</comment>
<keyword evidence="11 16" id="KW-0175">Coiled coil</keyword>
<dbReference type="InterPro" id="IPR007133">
    <property type="entry name" value="RNA_pol_II-assoc_Paf1"/>
</dbReference>
<evidence type="ECO:0000256" key="2">
    <source>
        <dbReference type="ARBA" id="ARBA00008874"/>
    </source>
</evidence>
<dbReference type="GO" id="GO:0005737">
    <property type="term" value="C:cytoplasm"/>
    <property type="evidence" value="ECO:0007669"/>
    <property type="project" value="UniProtKB-SubCell"/>
</dbReference>
<keyword evidence="7 15" id="KW-0547">Nucleotide-binding</keyword>
<evidence type="ECO:0000256" key="4">
    <source>
        <dbReference type="ARBA" id="ARBA00022490"/>
    </source>
</evidence>
<feature type="compositionally biased region" description="Acidic residues" evidence="17">
    <location>
        <begin position="1399"/>
        <end position="1408"/>
    </location>
</feature>
<evidence type="ECO:0000256" key="3">
    <source>
        <dbReference type="ARBA" id="ARBA00012513"/>
    </source>
</evidence>
<evidence type="ECO:0000256" key="16">
    <source>
        <dbReference type="SAM" id="Coils"/>
    </source>
</evidence>
<dbReference type="GO" id="GO:0005524">
    <property type="term" value="F:ATP binding"/>
    <property type="evidence" value="ECO:0007669"/>
    <property type="project" value="UniProtKB-UniRule"/>
</dbReference>
<comment type="caution">
    <text evidence="19">The sequence shown here is derived from an EMBL/GenBank/DDBJ whole genome shotgun (WGS) entry which is preliminary data.</text>
</comment>
<keyword evidence="5" id="KW-0723">Serine/threonine-protein kinase</keyword>
<dbReference type="PROSITE" id="PS50011">
    <property type="entry name" value="PROTEIN_KINASE_DOM"/>
    <property type="match status" value="1"/>
</dbReference>
<keyword evidence="10 15" id="KW-0067">ATP-binding</keyword>
<feature type="compositionally biased region" description="Acidic residues" evidence="17">
    <location>
        <begin position="1487"/>
        <end position="1500"/>
    </location>
</feature>
<dbReference type="PANTHER" id="PTHR47167:SF8">
    <property type="entry name" value="SERINE_THREONINE-PROTEIN KINASE TAO1"/>
    <property type="match status" value="1"/>
</dbReference>
<dbReference type="OrthoDB" id="10016527at2759"/>
<evidence type="ECO:0000256" key="7">
    <source>
        <dbReference type="ARBA" id="ARBA00022741"/>
    </source>
</evidence>
<proteinExistence type="inferred from homology"/>
<dbReference type="EC" id="2.7.11.1" evidence="3"/>
<feature type="compositionally biased region" description="Low complexity" evidence="17">
    <location>
        <begin position="1452"/>
        <end position="1461"/>
    </location>
</feature>
<evidence type="ECO:0000256" key="1">
    <source>
        <dbReference type="ARBA" id="ARBA00004496"/>
    </source>
</evidence>
<keyword evidence="12" id="KW-0234">DNA repair</keyword>
<evidence type="ECO:0000313" key="19">
    <source>
        <dbReference type="EMBL" id="TNN73208.1"/>
    </source>
</evidence>
<evidence type="ECO:0000256" key="13">
    <source>
        <dbReference type="ARBA" id="ARBA00047899"/>
    </source>
</evidence>
<feature type="region of interest" description="Disordered" evidence="17">
    <location>
        <begin position="342"/>
        <end position="424"/>
    </location>
</feature>
<reference evidence="19 20" key="1">
    <citation type="submission" date="2019-03" db="EMBL/GenBank/DDBJ databases">
        <title>First draft genome of Liparis tanakae, snailfish: a comprehensive survey of snailfish specific genes.</title>
        <authorList>
            <person name="Kim W."/>
            <person name="Song I."/>
            <person name="Jeong J.-H."/>
            <person name="Kim D."/>
            <person name="Kim S."/>
            <person name="Ryu S."/>
            <person name="Song J.Y."/>
            <person name="Lee S.K."/>
        </authorList>
    </citation>
    <scope>NUCLEOTIDE SEQUENCE [LARGE SCALE GENOMIC DNA]</scope>
    <source>
        <tissue evidence="19">Muscle</tissue>
    </source>
</reference>
<evidence type="ECO:0000256" key="8">
    <source>
        <dbReference type="ARBA" id="ARBA00022763"/>
    </source>
</evidence>
<dbReference type="Proteomes" id="UP000314294">
    <property type="component" value="Unassembled WGS sequence"/>
</dbReference>
<keyword evidence="20" id="KW-1185">Reference proteome</keyword>
<evidence type="ECO:0000256" key="6">
    <source>
        <dbReference type="ARBA" id="ARBA00022679"/>
    </source>
</evidence>
<feature type="region of interest" description="Disordered" evidence="17">
    <location>
        <begin position="554"/>
        <end position="573"/>
    </location>
</feature>
<keyword evidence="6" id="KW-0808">Transferase</keyword>
<dbReference type="GO" id="GO:0016593">
    <property type="term" value="C:Cdc73/Paf1 complex"/>
    <property type="evidence" value="ECO:0007669"/>
    <property type="project" value="InterPro"/>
</dbReference>
<feature type="compositionally biased region" description="Low complexity" evidence="17">
    <location>
        <begin position="892"/>
        <end position="912"/>
    </location>
</feature>
<dbReference type="Pfam" id="PF00069">
    <property type="entry name" value="Pkinase"/>
    <property type="match status" value="2"/>
</dbReference>
<dbReference type="GO" id="GO:0051493">
    <property type="term" value="P:regulation of cytoskeleton organization"/>
    <property type="evidence" value="ECO:0007669"/>
    <property type="project" value="TreeGrafter"/>
</dbReference>
<evidence type="ECO:0000256" key="5">
    <source>
        <dbReference type="ARBA" id="ARBA00022527"/>
    </source>
</evidence>
<sequence length="1568" mass="180583">MVFLRSWKLSAARQFFESSSHLSVFIPVAGDEPSAGAFKALSQTQIVPGDSGSAPQLPIMPNNSRAGSLKDPETAELFFKEDPEKLYSDLREIGHGSFGAVYFARDVRTNEVVAIKKMSYSGKQSTEKWQDIIKEVKFLQRIQHPNSIEYKGCYLREHTAWLVMEYCLGSASDLLEVHKKPLQEVEIAAITHGALQGLAYLHSHNLIHRMAPEVILAMDEGQYDGKVDIWSLGITCIELAERKPPLFNMNAMSALYHIAQNESPTLQSSEWTEYFRNFVDSCLQKFPQDRPNSEELLKHAFVQRERPESVLIDLISRTKDAVRELDNLQYRKMKKILFHEAHNGPTTEAQDEDESSSVNSLTDAGDDKSEVDMEGDHTVMSNSSVIRLKPEEEPYNEESEPNTRPTEPQSPPAHTPRPKRNREHFATIRTASVLTRQIKEHEQDSELREQILGYKRMRRQHQKQLMALENKLKAEMDEHRLRLDKELENQRNSFAQEMEKLIKKHVASMEKDVKTFNNDEKKFQQHIQSQQKKELNSFLESQKREYKLRKEQLKEELNENQSTPKKEKQEWLSKQKENFQHFQAEEEANLARRQRQYLDLECRRFKRRILIARHNIERDLVREELNKRQTQKDLEHAMLLRHHESMQELEFRQLNNIQKTRAELIRLQHQTELTNQQEYNKRRERELRRKHVMEVRQQPKSLRSKELQIKKQFQDTCKIQTRQYKALRNHLLETTPKSEHKAVLKRLKHEQHRKLAILAEQYDHSINEMLSNQALRLDETQEAQCQGLRMQLQQELELLNAYQSKIKMQTDAQHERERKDLEQRVSLRRALLEQKIEEEMMSLENERSERIRSLLERQAREIEAFDSESMRLGFSNMVLSNISPDALSNSFPGAPASWSQQQQPSGSSPGSQWGSGGSGLGSSHHGSHHHYHSSPGGAPMQQGWGQGGGVPSPWGHSPAASLVSRISGGLQNSPQAMGRTPSGGRMYSQSSRMLCEVVLSSLWFLFVIFWVETISVWLFLSMFYQDRAFYYWGDGVFADDPGQMIYMLSRSGVVCRVKYCNSLPDIPFDPKFITYPFDQRRFVQYKATSLEKQHKHELLTEPDLGVTIDLINPDTYRIDPNVLLDPADEKLLEEDIQAPASSKRSQQHAKVVPWMRKTEYISTEFNRYGVSNEKVEVKIGVSVKQQFTEEEIYKDRDSQITAIEKTFEDAQKSVLQHYSKPRVTPVEVLPVFPDFKMWINPCAQVIFDSDPAPKDFSGPTGVDMMSQAMIRGMMDEEGNQFVAYFLPHEETIRKRKRDSDEGMDYMPEDLYDYKIAREYNWNVKNKASKGYEENYFFIFRDGDGVYYNELETRVRLSKRRAKAGAQSTTNAVLVCKHRDMNEKELEAQDARKAQLENHEPEDEEEDLDKDLRDSGDDKEKGSGSEAENSGSESEREEEEPVQKPEEVEGEEAAAAAAAAAAPEKKRKRKESGSGSESGEDRTREMRDEEEIFGSDDDSEDHENNKNSARSSAAEGSGSEDERGNRGGSRSRSASPAHSDRSSDRSETRAQSGSGSERGSDSSDASDSE</sequence>
<dbReference type="InterPro" id="IPR051234">
    <property type="entry name" value="TAO_STE20_kinase"/>
</dbReference>
<evidence type="ECO:0000256" key="15">
    <source>
        <dbReference type="PROSITE-ProRule" id="PRU10141"/>
    </source>
</evidence>
<comment type="catalytic activity">
    <reaction evidence="13">
        <text>L-threonyl-[protein] + ATP = O-phospho-L-threonyl-[protein] + ADP + H(+)</text>
        <dbReference type="Rhea" id="RHEA:46608"/>
        <dbReference type="Rhea" id="RHEA-COMP:11060"/>
        <dbReference type="Rhea" id="RHEA-COMP:11605"/>
        <dbReference type="ChEBI" id="CHEBI:15378"/>
        <dbReference type="ChEBI" id="CHEBI:30013"/>
        <dbReference type="ChEBI" id="CHEBI:30616"/>
        <dbReference type="ChEBI" id="CHEBI:61977"/>
        <dbReference type="ChEBI" id="CHEBI:456216"/>
        <dbReference type="EC" id="2.7.11.1"/>
    </reaction>
</comment>
<evidence type="ECO:0000256" key="9">
    <source>
        <dbReference type="ARBA" id="ARBA00022777"/>
    </source>
</evidence>
<gene>
    <name evidence="19" type="primary">Taok1_0</name>
    <name evidence="19" type="ORF">EYF80_016539</name>
</gene>
<keyword evidence="9 19" id="KW-0418">Kinase</keyword>
<dbReference type="EMBL" id="SRLO01000127">
    <property type="protein sequence ID" value="TNN73208.1"/>
    <property type="molecule type" value="Genomic_DNA"/>
</dbReference>
<dbReference type="GO" id="GO:0006281">
    <property type="term" value="P:DNA repair"/>
    <property type="evidence" value="ECO:0007669"/>
    <property type="project" value="UniProtKB-KW"/>
</dbReference>
<feature type="compositionally biased region" description="Basic and acidic residues" evidence="17">
    <location>
        <begin position="1409"/>
        <end position="1422"/>
    </location>
</feature>
<comment type="similarity">
    <text evidence="2">Belongs to the protein kinase superfamily. STE Ser/Thr protein kinase family. STE20 subfamily.</text>
</comment>
<dbReference type="SMART" id="SM00220">
    <property type="entry name" value="S_TKc"/>
    <property type="match status" value="1"/>
</dbReference>
<evidence type="ECO:0000256" key="11">
    <source>
        <dbReference type="ARBA" id="ARBA00023054"/>
    </source>
</evidence>
<dbReference type="Gene3D" id="3.30.200.20">
    <property type="entry name" value="Phosphorylase Kinase, domain 1"/>
    <property type="match status" value="1"/>
</dbReference>
<dbReference type="GO" id="GO:0006368">
    <property type="term" value="P:transcription elongation by RNA polymerase II"/>
    <property type="evidence" value="ECO:0007669"/>
    <property type="project" value="InterPro"/>
</dbReference>
<feature type="region of interest" description="Disordered" evidence="17">
    <location>
        <begin position="1384"/>
        <end position="1568"/>
    </location>
</feature>
<keyword evidence="4" id="KW-0963">Cytoplasm</keyword>
<feature type="coiled-coil region" evidence="16">
    <location>
        <begin position="451"/>
        <end position="504"/>
    </location>
</feature>